<organism evidence="1 2">
    <name type="scientific">candidate division TM6 bacterium JCVI TM6SC1</name>
    <dbReference type="NCBI Taxonomy" id="1306947"/>
    <lineage>
        <taxon>Bacteria</taxon>
        <taxon>Candidatus Babelota</taxon>
        <taxon>Vermiphilus</taxon>
    </lineage>
</organism>
<protein>
    <submittedName>
        <fullName evidence="1">Uncharacterized protein</fullName>
    </submittedName>
</protein>
<proteinExistence type="predicted"/>
<dbReference type="InterPro" id="IPR011044">
    <property type="entry name" value="Quino_amine_DH_bsu"/>
</dbReference>
<dbReference type="Proteomes" id="UP000032214">
    <property type="component" value="Unassembled WGS sequence"/>
</dbReference>
<sequence length="552" mass="64377">MKHTSVWYLIFFISTFSVVHTSEKTKLNLRSGHFKLDWLDNEWWHKLVNQNQVAAGSSIQNIEQARDWLVRLKHLMYIYSLNFNPISIEKEIQEWTPLQLILACWALNSMESFDSNITTSIVNIIVDRYARMLYTLLQESHQGTFEQICNVVNKVEILLPQPILIKVLEKYSQYLGYGPMLATLEFSQELHFINKSLARRFDTVSWSSDQTFMIGYEKCKAHTNIGFIDNNITLQLSWRPRFIKGCATVYDNDKKIRIFAAVGEHIISLYREEDELIKQYYSINLHEYPHLNNIIINDIQWLSSRKDNQEINYLYILGHLKESRHGVVIQYNTSSHEIRSNFITHMLENDSVLCIDHTHNYLYFYTKDGLASYTISNNTLVLLPVHHNNIVTYTAARQSTHFVLVDINCSIWVYTIAGNNPKLVSFIAGDEKQSILPESKVTVWGSAVNPCIVVAKKYENRQGYDLAFYDSTNNKPIISKFIKNAFVNILDTDEVGQNLIFSVPQGIAFLDYVQNYQLWNKCSLCKAFLFSVMYFQPKDVQKKLKEHFSCYF</sequence>
<evidence type="ECO:0000313" key="2">
    <source>
        <dbReference type="Proteomes" id="UP000032214"/>
    </source>
</evidence>
<accession>A0A0D2JED2</accession>
<reference evidence="1 2" key="1">
    <citation type="journal article" date="2013" name="Proc. Natl. Acad. Sci. U.S.A.">
        <title>Candidate phylum TM6 genome recovered from a hospital sink biofilm provides genomic insights into this uncultivated phylum.</title>
        <authorList>
            <person name="McLean J.S."/>
            <person name="Lombardo M.J."/>
            <person name="Badger J.H."/>
            <person name="Edlund A."/>
            <person name="Novotny M."/>
            <person name="Yee-Greenbaum J."/>
            <person name="Vyahhi N."/>
            <person name="Hall A.P."/>
            <person name="Yang Y."/>
            <person name="Dupont C.L."/>
            <person name="Ziegler M.G."/>
            <person name="Chitsaz H."/>
            <person name="Allen A.E."/>
            <person name="Yooseph S."/>
            <person name="Tesler G."/>
            <person name="Pevzner P.A."/>
            <person name="Friedman R.M."/>
            <person name="Nealson K.H."/>
            <person name="Venter J.C."/>
            <person name="Lasken R.S."/>
        </authorList>
    </citation>
    <scope>NUCLEOTIDE SEQUENCE [LARGE SCALE GENOMIC DNA]</scope>
    <source>
        <strain evidence="1 2">TM6SC1</strain>
    </source>
</reference>
<dbReference type="AlphaFoldDB" id="A0A0D2JED2"/>
<name>A0A0D2JED2_9BACT</name>
<evidence type="ECO:0000313" key="1">
    <source>
        <dbReference type="EMBL" id="KIX85431.1"/>
    </source>
</evidence>
<dbReference type="EMBL" id="ARQD01000001">
    <property type="protein sequence ID" value="KIX85431.1"/>
    <property type="molecule type" value="Genomic_DNA"/>
</dbReference>
<dbReference type="STRING" id="1306947.J120_00410"/>
<comment type="caution">
    <text evidence="1">The sequence shown here is derived from an EMBL/GenBank/DDBJ whole genome shotgun (WGS) entry which is preliminary data.</text>
</comment>
<gene>
    <name evidence="1" type="ORF">J120_00410</name>
</gene>
<keyword evidence="2" id="KW-1185">Reference proteome</keyword>
<dbReference type="SUPFAM" id="SSF50969">
    <property type="entry name" value="YVTN repeat-like/Quinoprotein amine dehydrogenase"/>
    <property type="match status" value="1"/>
</dbReference>